<dbReference type="VEuPathDB" id="FungiDB:HMPREF1541_10874"/>
<keyword evidence="4 6" id="KW-0274">FAD</keyword>
<feature type="domain" description="Glucose-methanol-choline oxidoreductase N-terminal" evidence="9">
    <location>
        <begin position="295"/>
        <end position="309"/>
    </location>
</feature>
<dbReference type="OrthoDB" id="269227at2759"/>
<evidence type="ECO:0000256" key="2">
    <source>
        <dbReference type="ARBA" id="ARBA00010790"/>
    </source>
</evidence>
<feature type="domain" description="Glucose-methanol-choline oxidoreductase N-terminal" evidence="8">
    <location>
        <begin position="98"/>
        <end position="121"/>
    </location>
</feature>
<dbReference type="STRING" id="1220924.W2S7W4"/>
<protein>
    <recommendedName>
        <fullName evidence="8 9">Glucose-methanol-choline oxidoreductase N-terminal domain-containing protein</fullName>
    </recommendedName>
</protein>
<evidence type="ECO:0000256" key="6">
    <source>
        <dbReference type="PIRSR" id="PIRSR000137-2"/>
    </source>
</evidence>
<dbReference type="EMBL" id="KB822716">
    <property type="protein sequence ID" value="ETN44009.1"/>
    <property type="molecule type" value="Genomic_DNA"/>
</dbReference>
<dbReference type="PIRSF" id="PIRSF000137">
    <property type="entry name" value="Alcohol_oxidase"/>
    <property type="match status" value="1"/>
</dbReference>
<dbReference type="Gene3D" id="3.50.50.60">
    <property type="entry name" value="FAD/NAD(P)-binding domain"/>
    <property type="match status" value="1"/>
</dbReference>
<evidence type="ECO:0000313" key="10">
    <source>
        <dbReference type="EMBL" id="ETN44009.1"/>
    </source>
</evidence>
<dbReference type="InParanoid" id="W2S7W4"/>
<name>W2S7W4_CYPE1</name>
<feature type="binding site" evidence="6">
    <location>
        <position position="100"/>
    </location>
    <ligand>
        <name>FAD</name>
        <dbReference type="ChEBI" id="CHEBI:57692"/>
    </ligand>
</feature>
<dbReference type="Pfam" id="PF00732">
    <property type="entry name" value="GMC_oxred_N"/>
    <property type="match status" value="1"/>
</dbReference>
<dbReference type="InterPro" id="IPR000172">
    <property type="entry name" value="GMC_OxRdtase_N"/>
</dbReference>
<dbReference type="AlphaFoldDB" id="W2S7W4"/>
<dbReference type="eggNOG" id="KOG1238">
    <property type="taxonomic scope" value="Eukaryota"/>
</dbReference>
<dbReference type="GeneID" id="19978213"/>
<gene>
    <name evidence="10" type="ORF">HMPREF1541_10874</name>
</gene>
<keyword evidence="11" id="KW-1185">Reference proteome</keyword>
<evidence type="ECO:0000256" key="7">
    <source>
        <dbReference type="RuleBase" id="RU003968"/>
    </source>
</evidence>
<evidence type="ECO:0000256" key="1">
    <source>
        <dbReference type="ARBA" id="ARBA00001974"/>
    </source>
</evidence>
<dbReference type="GO" id="GO:0016614">
    <property type="term" value="F:oxidoreductase activity, acting on CH-OH group of donors"/>
    <property type="evidence" value="ECO:0007669"/>
    <property type="project" value="InterPro"/>
</dbReference>
<dbReference type="InterPro" id="IPR007867">
    <property type="entry name" value="GMC_OxRtase_C"/>
</dbReference>
<organism evidence="10 11">
    <name type="scientific">Cyphellophora europaea (strain CBS 101466)</name>
    <name type="common">Phialophora europaea</name>
    <dbReference type="NCBI Taxonomy" id="1220924"/>
    <lineage>
        <taxon>Eukaryota</taxon>
        <taxon>Fungi</taxon>
        <taxon>Dikarya</taxon>
        <taxon>Ascomycota</taxon>
        <taxon>Pezizomycotina</taxon>
        <taxon>Eurotiomycetes</taxon>
        <taxon>Chaetothyriomycetidae</taxon>
        <taxon>Chaetothyriales</taxon>
        <taxon>Cyphellophoraceae</taxon>
        <taxon>Cyphellophora</taxon>
    </lineage>
</organism>
<comment type="similarity">
    <text evidence="2 7">Belongs to the GMC oxidoreductase family.</text>
</comment>
<evidence type="ECO:0000256" key="3">
    <source>
        <dbReference type="ARBA" id="ARBA00022630"/>
    </source>
</evidence>
<dbReference type="SUPFAM" id="SSF54373">
    <property type="entry name" value="FAD-linked reductases, C-terminal domain"/>
    <property type="match status" value="1"/>
</dbReference>
<evidence type="ECO:0000256" key="4">
    <source>
        <dbReference type="ARBA" id="ARBA00022827"/>
    </source>
</evidence>
<evidence type="ECO:0000313" key="11">
    <source>
        <dbReference type="Proteomes" id="UP000030752"/>
    </source>
</evidence>
<dbReference type="Gene3D" id="3.30.560.10">
    <property type="entry name" value="Glucose Oxidase, domain 3"/>
    <property type="match status" value="1"/>
</dbReference>
<keyword evidence="5" id="KW-0560">Oxidoreductase</keyword>
<reference evidence="10 11" key="1">
    <citation type="submission" date="2013-03" db="EMBL/GenBank/DDBJ databases">
        <title>The Genome Sequence of Phialophora europaea CBS 101466.</title>
        <authorList>
            <consortium name="The Broad Institute Genomics Platform"/>
            <person name="Cuomo C."/>
            <person name="de Hoog S."/>
            <person name="Gorbushina A."/>
            <person name="Walker B."/>
            <person name="Young S.K."/>
            <person name="Zeng Q."/>
            <person name="Gargeya S."/>
            <person name="Fitzgerald M."/>
            <person name="Haas B."/>
            <person name="Abouelleil A."/>
            <person name="Allen A.W."/>
            <person name="Alvarado L."/>
            <person name="Arachchi H.M."/>
            <person name="Berlin A.M."/>
            <person name="Chapman S.B."/>
            <person name="Gainer-Dewar J."/>
            <person name="Goldberg J."/>
            <person name="Griggs A."/>
            <person name="Gujja S."/>
            <person name="Hansen M."/>
            <person name="Howarth C."/>
            <person name="Imamovic A."/>
            <person name="Ireland A."/>
            <person name="Larimer J."/>
            <person name="McCowan C."/>
            <person name="Murphy C."/>
            <person name="Pearson M."/>
            <person name="Poon T.W."/>
            <person name="Priest M."/>
            <person name="Roberts A."/>
            <person name="Saif S."/>
            <person name="Shea T."/>
            <person name="Sisk P."/>
            <person name="Sykes S."/>
            <person name="Wortman J."/>
            <person name="Nusbaum C."/>
            <person name="Birren B."/>
        </authorList>
    </citation>
    <scope>NUCLEOTIDE SEQUENCE [LARGE SCALE GENOMIC DNA]</scope>
    <source>
        <strain evidence="10 11">CBS 101466</strain>
    </source>
</reference>
<proteinExistence type="inferred from homology"/>
<dbReference type="RefSeq" id="XP_008713765.1">
    <property type="nucleotide sequence ID" value="XM_008715543.1"/>
</dbReference>
<evidence type="ECO:0000259" key="9">
    <source>
        <dbReference type="PROSITE" id="PS00624"/>
    </source>
</evidence>
<dbReference type="Proteomes" id="UP000030752">
    <property type="component" value="Unassembled WGS sequence"/>
</dbReference>
<evidence type="ECO:0000256" key="5">
    <source>
        <dbReference type="ARBA" id="ARBA00023002"/>
    </source>
</evidence>
<accession>W2S7W4</accession>
<dbReference type="PANTHER" id="PTHR11552">
    <property type="entry name" value="GLUCOSE-METHANOL-CHOLINE GMC OXIDOREDUCTASE"/>
    <property type="match status" value="1"/>
</dbReference>
<dbReference type="PROSITE" id="PS00623">
    <property type="entry name" value="GMC_OXRED_1"/>
    <property type="match status" value="1"/>
</dbReference>
<dbReference type="SUPFAM" id="SSF51905">
    <property type="entry name" value="FAD/NAD(P)-binding domain"/>
    <property type="match status" value="1"/>
</dbReference>
<keyword evidence="3 7" id="KW-0285">Flavoprotein</keyword>
<dbReference type="GO" id="GO:0050660">
    <property type="term" value="F:flavin adenine dinucleotide binding"/>
    <property type="evidence" value="ECO:0007669"/>
    <property type="project" value="InterPro"/>
</dbReference>
<sequence length="615" mass="66639">MATSSSTIFCDLHDFLKYDFDYIIVGGGTAGLVVAARLTEDPTITVGVLEAGEARLDDPKILTPLLFPSLPGNQDYDWMMKTVSQAGTNNKIHAVPRGKVLGGSSAINFMLYVRGQSREYDDWARFGVDGWRWNDLKPFFDKHEGLVLPGEGDKVKPTPRFDVGLHGSKGPIRTSFADWQPAIEVSWHEALSIAFLGVDWDSPSDFWNGKHLGDHSNLSTIDRTKGSGTRSYAVTGYLSPIMKRGNLKILTGVCAETITLETGAACGPTATGVTFMAENGRIHVKAHREVLICAGAIKTPQILELSGIGNRAILENAGVRCVVESNDVGENLQDHLMTCMVYETKDEVPSLDVLTDDQHLKEAIDQYQTAKPGPLGNSVDAICFLPVAKVATKEEIELLKSANMRGEARVKGPSSEVRRVLSERLEDQDAAGLQLSFLGVSLDPSRMDDQTKFLAPASSGQSRVTVGVALCHPFSRGSVHIDTSDPSQPPRIDPAYLQDPVDLEVTSIGLRAADEVFRTSPLAEQIKGRVFPSQNIDLGDAENRASYIREHAGTQYHPIGTAALGSVVSDSLRVIGVDRLRVIDASILPLHISGNIQATVYAIAEKAADIIKESI</sequence>
<dbReference type="InterPro" id="IPR036188">
    <property type="entry name" value="FAD/NAD-bd_sf"/>
</dbReference>
<dbReference type="HOGENOM" id="CLU_002865_6_0_1"/>
<comment type="cofactor">
    <cofactor evidence="1 6">
        <name>FAD</name>
        <dbReference type="ChEBI" id="CHEBI:57692"/>
    </cofactor>
</comment>
<dbReference type="InterPro" id="IPR012132">
    <property type="entry name" value="GMC_OxRdtase"/>
</dbReference>
<dbReference type="PROSITE" id="PS00624">
    <property type="entry name" value="GMC_OXRED_2"/>
    <property type="match status" value="1"/>
</dbReference>
<dbReference type="Pfam" id="PF05199">
    <property type="entry name" value="GMC_oxred_C"/>
    <property type="match status" value="1"/>
</dbReference>
<evidence type="ECO:0000259" key="8">
    <source>
        <dbReference type="PROSITE" id="PS00623"/>
    </source>
</evidence>
<dbReference type="PANTHER" id="PTHR11552:SF201">
    <property type="entry name" value="GLUCOSE-METHANOL-CHOLINE OXIDOREDUCTASE N-TERMINAL DOMAIN-CONTAINING PROTEIN"/>
    <property type="match status" value="1"/>
</dbReference>